<accession>A0A8H3IXD1</accession>
<protein>
    <recommendedName>
        <fullName evidence="4">Methyltransferase</fullName>
    </recommendedName>
</protein>
<gene>
    <name evidence="2" type="ORF">ALECFALPRED_005257</name>
</gene>
<dbReference type="CDD" id="cd02440">
    <property type="entry name" value="AdoMet_MTases"/>
    <property type="match status" value="1"/>
</dbReference>
<sequence>MSAPTAAEEQNQTSEIPFSAPTQAAHAETQPGTEAEVQAVQSPIQAEGDIAIDDSNSAYSDDLSTYTASLSSSVLNFPTENGRRYHAFREGTYVFPNDESEQDRMDLHHEMIMKACGGKLHLAPLTNPGRILDIGTGTGIWCIEMGDTYPDAEVIGNDFSPVQPNMVPRNVKFEVDDVEAPWTHQTKFDYIHSRFMAGSIADWPKLVRTCYDNLNPGGIVEFVDGDFLIYSEDGSTKDSWWEKWNIDIARSARMGGRIMRPGPQLEDWKEVGAFNLVQLREGLEGFSLALFTRILGWSPEEVQVLLSKVRKDMENRNMHAQNDIYVVWGRRPSV</sequence>
<evidence type="ECO:0008006" key="4">
    <source>
        <dbReference type="Google" id="ProtNLM"/>
    </source>
</evidence>
<evidence type="ECO:0000313" key="3">
    <source>
        <dbReference type="Proteomes" id="UP000664203"/>
    </source>
</evidence>
<organism evidence="2 3">
    <name type="scientific">Alectoria fallacina</name>
    <dbReference type="NCBI Taxonomy" id="1903189"/>
    <lineage>
        <taxon>Eukaryota</taxon>
        <taxon>Fungi</taxon>
        <taxon>Dikarya</taxon>
        <taxon>Ascomycota</taxon>
        <taxon>Pezizomycotina</taxon>
        <taxon>Lecanoromycetes</taxon>
        <taxon>OSLEUM clade</taxon>
        <taxon>Lecanoromycetidae</taxon>
        <taxon>Lecanorales</taxon>
        <taxon>Lecanorineae</taxon>
        <taxon>Parmeliaceae</taxon>
        <taxon>Alectoria</taxon>
    </lineage>
</organism>
<feature type="region of interest" description="Disordered" evidence="1">
    <location>
        <begin position="1"/>
        <end position="34"/>
    </location>
</feature>
<keyword evidence="3" id="KW-1185">Reference proteome</keyword>
<proteinExistence type="predicted"/>
<dbReference type="AlphaFoldDB" id="A0A8H3IXD1"/>
<reference evidence="2" key="1">
    <citation type="submission" date="2021-03" db="EMBL/GenBank/DDBJ databases">
        <authorList>
            <person name="Tagirdzhanova G."/>
        </authorList>
    </citation>
    <scope>NUCLEOTIDE SEQUENCE</scope>
</reference>
<dbReference type="SUPFAM" id="SSF53335">
    <property type="entry name" value="S-adenosyl-L-methionine-dependent methyltransferases"/>
    <property type="match status" value="1"/>
</dbReference>
<name>A0A8H3IXD1_9LECA</name>
<evidence type="ECO:0000256" key="1">
    <source>
        <dbReference type="SAM" id="MobiDB-lite"/>
    </source>
</evidence>
<dbReference type="InterPro" id="IPR029063">
    <property type="entry name" value="SAM-dependent_MTases_sf"/>
</dbReference>
<dbReference type="PANTHER" id="PTHR43591">
    <property type="entry name" value="METHYLTRANSFERASE"/>
    <property type="match status" value="1"/>
</dbReference>
<dbReference type="EMBL" id="CAJPDR010000325">
    <property type="protein sequence ID" value="CAF9932285.1"/>
    <property type="molecule type" value="Genomic_DNA"/>
</dbReference>
<dbReference type="GO" id="GO:0008168">
    <property type="term" value="F:methyltransferase activity"/>
    <property type="evidence" value="ECO:0007669"/>
    <property type="project" value="TreeGrafter"/>
</dbReference>
<dbReference type="OrthoDB" id="2013972at2759"/>
<dbReference type="Proteomes" id="UP000664203">
    <property type="component" value="Unassembled WGS sequence"/>
</dbReference>
<dbReference type="PANTHER" id="PTHR43591:SF10">
    <property type="entry name" value="ABC TRANSMEMBRANE TYPE-1 DOMAIN-CONTAINING PROTEIN-RELATED"/>
    <property type="match status" value="1"/>
</dbReference>
<dbReference type="Gene3D" id="3.40.50.150">
    <property type="entry name" value="Vaccinia Virus protein VP39"/>
    <property type="match status" value="1"/>
</dbReference>
<comment type="caution">
    <text evidence="2">The sequence shown here is derived from an EMBL/GenBank/DDBJ whole genome shotgun (WGS) entry which is preliminary data.</text>
</comment>
<dbReference type="Pfam" id="PF13489">
    <property type="entry name" value="Methyltransf_23"/>
    <property type="match status" value="1"/>
</dbReference>
<feature type="compositionally biased region" description="Polar residues" evidence="1">
    <location>
        <begin position="8"/>
        <end position="22"/>
    </location>
</feature>
<evidence type="ECO:0000313" key="2">
    <source>
        <dbReference type="EMBL" id="CAF9932285.1"/>
    </source>
</evidence>